<sequence length="257" mass="28886">MSDVRQVRPLDSDSDEGPQTPKKKVKYDHKFQLKLLSDPKFSPWMIQSKTNPNKAFCTACDSELSGSITLLERHSLTENEKHKKNMIASNQRKKVTIFFQPSVSASFEKKQVVASELKMCAFIAEHNLPVSVMDHLPGFIVNVCQDSKIASAVKCGGTKASAILGNVMGDAFLSDLVVRLKDTKFSLIIDESTDLSTQKHLVLIARFYDLEVQKTCDHFLSLLQVTDCTAQGIFSSIVQFFSQAFNSYEKCYRLCQR</sequence>
<proteinExistence type="predicted"/>
<dbReference type="AlphaFoldDB" id="A0A0P4WKD0"/>
<accession>A0A0P4WKD0</accession>
<dbReference type="PANTHER" id="PTHR37162">
    <property type="entry name" value="HAT FAMILY DIMERISATION DOMAINCONTAINING PROTEIN-RELATED"/>
    <property type="match status" value="1"/>
</dbReference>
<protein>
    <recommendedName>
        <fullName evidence="3">DUF4371 domain-containing protein</fullName>
    </recommendedName>
</protein>
<feature type="region of interest" description="Disordered" evidence="1">
    <location>
        <begin position="1"/>
        <end position="24"/>
    </location>
</feature>
<feature type="compositionally biased region" description="Basic and acidic residues" evidence="1">
    <location>
        <begin position="1"/>
        <end position="11"/>
    </location>
</feature>
<dbReference type="EMBL" id="GDRN01047957">
    <property type="protein sequence ID" value="JAI66697.1"/>
    <property type="molecule type" value="Transcribed_RNA"/>
</dbReference>
<evidence type="ECO:0000256" key="1">
    <source>
        <dbReference type="SAM" id="MobiDB-lite"/>
    </source>
</evidence>
<evidence type="ECO:0000313" key="2">
    <source>
        <dbReference type="EMBL" id="JAI66697.1"/>
    </source>
</evidence>
<name>A0A0P4WKD0_SCYOL</name>
<evidence type="ECO:0008006" key="3">
    <source>
        <dbReference type="Google" id="ProtNLM"/>
    </source>
</evidence>
<organism evidence="2">
    <name type="scientific">Scylla olivacea</name>
    <name type="common">Orange mud crab</name>
    <name type="synonym">Cancer olivacea</name>
    <dbReference type="NCBI Taxonomy" id="85551"/>
    <lineage>
        <taxon>Eukaryota</taxon>
        <taxon>Metazoa</taxon>
        <taxon>Ecdysozoa</taxon>
        <taxon>Arthropoda</taxon>
        <taxon>Crustacea</taxon>
        <taxon>Multicrustacea</taxon>
        <taxon>Malacostraca</taxon>
        <taxon>Eumalacostraca</taxon>
        <taxon>Eucarida</taxon>
        <taxon>Decapoda</taxon>
        <taxon>Pleocyemata</taxon>
        <taxon>Brachyura</taxon>
        <taxon>Eubrachyura</taxon>
        <taxon>Portunoidea</taxon>
        <taxon>Portunidae</taxon>
        <taxon>Portuninae</taxon>
        <taxon>Scylla</taxon>
    </lineage>
</organism>
<dbReference type="PANTHER" id="PTHR37162:SF1">
    <property type="entry name" value="BED-TYPE DOMAIN-CONTAINING PROTEIN"/>
    <property type="match status" value="1"/>
</dbReference>
<reference evidence="2" key="1">
    <citation type="submission" date="2015-09" db="EMBL/GenBank/DDBJ databases">
        <title>Scylla olivacea transcriptome.</title>
        <authorList>
            <person name="Ikhwanuddin M."/>
        </authorList>
    </citation>
    <scope>NUCLEOTIDE SEQUENCE</scope>
</reference>